<dbReference type="PROSITE" id="PS51892">
    <property type="entry name" value="SUBTILASE"/>
    <property type="match status" value="1"/>
</dbReference>
<comment type="caution">
    <text evidence="12">The sequence shown here is derived from an EMBL/GenBank/DDBJ whole genome shotgun (WGS) entry which is preliminary data.</text>
</comment>
<dbReference type="Pfam" id="PF00082">
    <property type="entry name" value="Peptidase_S8"/>
    <property type="match status" value="1"/>
</dbReference>
<dbReference type="InterPro" id="IPR010730">
    <property type="entry name" value="HET"/>
</dbReference>
<keyword evidence="3 8" id="KW-0732">Signal</keyword>
<evidence type="ECO:0000256" key="6">
    <source>
        <dbReference type="PROSITE-ProRule" id="PRU01240"/>
    </source>
</evidence>
<evidence type="ECO:0000256" key="1">
    <source>
        <dbReference type="ARBA" id="ARBA00011073"/>
    </source>
</evidence>
<feature type="domain" description="Peptidase S8/S53" evidence="9">
    <location>
        <begin position="151"/>
        <end position="372"/>
    </location>
</feature>
<dbReference type="InterPro" id="IPR000209">
    <property type="entry name" value="Peptidase_S8/S53_dom"/>
</dbReference>
<protein>
    <recommendedName>
        <fullName evidence="14">Peptidase S8/S53 domain-containing protein</fullName>
    </recommendedName>
</protein>
<dbReference type="PROSITE" id="PS00136">
    <property type="entry name" value="SUBTILASE_ASP"/>
    <property type="match status" value="1"/>
</dbReference>
<dbReference type="PANTHER" id="PTHR24148:SF73">
    <property type="entry name" value="HET DOMAIN PROTEIN (AFU_ORTHOLOGUE AFUA_8G01020)"/>
    <property type="match status" value="1"/>
</dbReference>
<dbReference type="GO" id="GO:0005576">
    <property type="term" value="C:extracellular region"/>
    <property type="evidence" value="ECO:0007669"/>
    <property type="project" value="UniProtKB-ARBA"/>
</dbReference>
<evidence type="ECO:0000313" key="12">
    <source>
        <dbReference type="EMBL" id="KAG5655377.1"/>
    </source>
</evidence>
<feature type="active site" description="Charge relay system" evidence="6">
    <location>
        <position position="153"/>
    </location>
</feature>
<dbReference type="CDD" id="cd04077">
    <property type="entry name" value="Peptidases_S8_PCSK9_ProteinaseK_like"/>
    <property type="match status" value="1"/>
</dbReference>
<evidence type="ECO:0000259" key="9">
    <source>
        <dbReference type="Pfam" id="PF00082"/>
    </source>
</evidence>
<sequence length="1006" mass="110999">MSYKKFALLGLAAVALALPADKSAKGVIPGKFIVALKPTGVDLDLHARWVSDVYEQALTRRGVESSGIDKTFSFPGFQGYSGSFDEETIKIIKANSSVLRVEPEQIFTVASPVTQQSPPWGLSALSNANPPSSSASYTYDSTAGAGTFAYILDSGILLGHQEFQGRAVFGADTSGVTTKKQHGTLVAALVNGATFGVAKKATVVDVQVLGDDGGSTSGILSGLSWTVNDVVAKKRAGKAVINMSLSGGSSQTLNDAVQKAIDAGIPVVVAAGNENRDASDSSPANHPNAITVAASNKNYQRWSQSNYGSVCDIFAPGQDIISASSTSTSASRTSSGTSEAAPYVAGVVAYLLALEGSRTPAQIWSRLQELAIKNKITDTKGVPNLLLYNGIVLSLDDNPMYEALSYTWGDPLDKTPILLESMPFLITKNLHWALRRLRHSDETRHIWVDALCINQSNKPEKTRQIQMMKDIYSGAHEVQVYLGESGVLDTISLEEQSSWTDPPRSYWFGDHRDSPGLNDFATFQTMTDDQLQRVSPTTRLRQAISSAHTILTLLADARCLNNFLLKDTNPEVWSETLSVLNHLASSPWWKRVWVVEEVILSRSATVIYGEVMAPLDTVERGGSMIHVHIERCCRDFYRSLSVDQQSYLLALSQHTAALERLRYEWSLYADSEAERLQRFLGMTRTRGAYNAHDKVYALLGLTKDCSERLSIIPDYSIPASQVYIQTAFKIIRHQNSLEILATVEKKRTDSDIPTWCPDWSCNSNGEENDLWVHSRSRKFNAGPATGNVASLCHGRVLAVQGVHFDIVSESSPTLSQDVPLSPRLDEFAQMVRYDSEPQGRYVTRGTVKEAFWRTMMNDALETEPNKHVQLTENDENLFILWWRMMRSGNGLLLNPNHFPNLDQEVITSIQAQLRIINQSFWYPNDNRAFFTTQRGYMGFGPPDMRQGDLVAVLRGSRMPFVLREAPMTEGTYDKSCYAVVGYCYLHGIMNGEATSDNVNHCDINLV</sequence>
<evidence type="ECO:0000259" key="10">
    <source>
        <dbReference type="Pfam" id="PF05922"/>
    </source>
</evidence>
<dbReference type="InterPro" id="IPR010259">
    <property type="entry name" value="S8pro/Inhibitor_I9"/>
</dbReference>
<evidence type="ECO:0000313" key="13">
    <source>
        <dbReference type="Proteomes" id="UP000782241"/>
    </source>
</evidence>
<evidence type="ECO:0000256" key="4">
    <source>
        <dbReference type="ARBA" id="ARBA00022801"/>
    </source>
</evidence>
<accession>A0A9P7GZ03</accession>
<dbReference type="SUPFAM" id="SSF52743">
    <property type="entry name" value="Subtilisin-like"/>
    <property type="match status" value="1"/>
</dbReference>
<dbReference type="EMBL" id="JAGPUO010000030">
    <property type="protein sequence ID" value="KAG5655377.1"/>
    <property type="molecule type" value="Genomic_DNA"/>
</dbReference>
<dbReference type="InterPro" id="IPR023828">
    <property type="entry name" value="Peptidase_S8_Ser-AS"/>
</dbReference>
<dbReference type="Gene3D" id="3.40.50.200">
    <property type="entry name" value="Peptidase S8/S53 domain"/>
    <property type="match status" value="1"/>
</dbReference>
<gene>
    <name evidence="12" type="ORF">KAF25_006880</name>
</gene>
<dbReference type="InterPro" id="IPR015500">
    <property type="entry name" value="Peptidase_S8_subtilisin-rel"/>
</dbReference>
<dbReference type="FunFam" id="3.40.50.200:FF:000014">
    <property type="entry name" value="Proteinase K"/>
    <property type="match status" value="1"/>
</dbReference>
<feature type="active site" description="Charge relay system" evidence="6">
    <location>
        <position position="338"/>
    </location>
</feature>
<dbReference type="InterPro" id="IPR023827">
    <property type="entry name" value="Peptidase_S8_Asp-AS"/>
</dbReference>
<dbReference type="Proteomes" id="UP000782241">
    <property type="component" value="Unassembled WGS sequence"/>
</dbReference>
<evidence type="ECO:0000256" key="7">
    <source>
        <dbReference type="RuleBase" id="RU003355"/>
    </source>
</evidence>
<dbReference type="Pfam" id="PF05922">
    <property type="entry name" value="Inhibitor_I9"/>
    <property type="match status" value="1"/>
</dbReference>
<feature type="active site" description="Charge relay system" evidence="6">
    <location>
        <position position="182"/>
    </location>
</feature>
<keyword evidence="5 6" id="KW-0720">Serine protease</keyword>
<evidence type="ECO:0000256" key="8">
    <source>
        <dbReference type="SAM" id="SignalP"/>
    </source>
</evidence>
<evidence type="ECO:0008006" key="14">
    <source>
        <dbReference type="Google" id="ProtNLM"/>
    </source>
</evidence>
<comment type="similarity">
    <text evidence="1 6 7">Belongs to the peptidase S8 family.</text>
</comment>
<dbReference type="PANTHER" id="PTHR24148">
    <property type="entry name" value="ANKYRIN REPEAT DOMAIN-CONTAINING PROTEIN 39 HOMOLOG-RELATED"/>
    <property type="match status" value="1"/>
</dbReference>
<proteinExistence type="inferred from homology"/>
<keyword evidence="2 6" id="KW-0645">Protease</keyword>
<dbReference type="PRINTS" id="PR00723">
    <property type="entry name" value="SUBTILISIN"/>
</dbReference>
<dbReference type="PROSITE" id="PS00138">
    <property type="entry name" value="SUBTILASE_SER"/>
    <property type="match status" value="1"/>
</dbReference>
<feature type="domain" description="Heterokaryon incompatibility" evidence="11">
    <location>
        <begin position="401"/>
        <end position="597"/>
    </location>
</feature>
<name>A0A9P7GZ03_9HYPO</name>
<keyword evidence="4 6" id="KW-0378">Hydrolase</keyword>
<keyword evidence="13" id="KW-1185">Reference proteome</keyword>
<evidence type="ECO:0000259" key="11">
    <source>
        <dbReference type="Pfam" id="PF06985"/>
    </source>
</evidence>
<feature type="signal peptide" evidence="8">
    <location>
        <begin position="1"/>
        <end position="17"/>
    </location>
</feature>
<reference evidence="12" key="1">
    <citation type="submission" date="2021-04" db="EMBL/GenBank/DDBJ databases">
        <title>Draft genome of Fusarium avenaceum strain F156N33, isolated from an atmospheric sample in Virginia.</title>
        <authorList>
            <person name="Yang S."/>
            <person name="Vinatzer B.A."/>
            <person name="Coleman J."/>
        </authorList>
    </citation>
    <scope>NUCLEOTIDE SEQUENCE</scope>
    <source>
        <strain evidence="12">F156N33</strain>
    </source>
</reference>
<dbReference type="InterPro" id="IPR034193">
    <property type="entry name" value="PCSK9_ProteinaseK-like"/>
</dbReference>
<dbReference type="GO" id="GO:0004252">
    <property type="term" value="F:serine-type endopeptidase activity"/>
    <property type="evidence" value="ECO:0007669"/>
    <property type="project" value="UniProtKB-UniRule"/>
</dbReference>
<dbReference type="AlphaFoldDB" id="A0A9P7GZ03"/>
<dbReference type="InterPro" id="IPR036852">
    <property type="entry name" value="Peptidase_S8/S53_dom_sf"/>
</dbReference>
<feature type="domain" description="Inhibitor I9" evidence="10">
    <location>
        <begin position="31"/>
        <end position="108"/>
    </location>
</feature>
<organism evidence="12 13">
    <name type="scientific">Fusarium avenaceum</name>
    <dbReference type="NCBI Taxonomy" id="40199"/>
    <lineage>
        <taxon>Eukaryota</taxon>
        <taxon>Fungi</taxon>
        <taxon>Dikarya</taxon>
        <taxon>Ascomycota</taxon>
        <taxon>Pezizomycotina</taxon>
        <taxon>Sordariomycetes</taxon>
        <taxon>Hypocreomycetidae</taxon>
        <taxon>Hypocreales</taxon>
        <taxon>Nectriaceae</taxon>
        <taxon>Fusarium</taxon>
        <taxon>Fusarium tricinctum species complex</taxon>
    </lineage>
</organism>
<dbReference type="SUPFAM" id="SSF54897">
    <property type="entry name" value="Protease propeptides/inhibitors"/>
    <property type="match status" value="1"/>
</dbReference>
<evidence type="ECO:0000256" key="5">
    <source>
        <dbReference type="ARBA" id="ARBA00022825"/>
    </source>
</evidence>
<evidence type="ECO:0000256" key="3">
    <source>
        <dbReference type="ARBA" id="ARBA00022729"/>
    </source>
</evidence>
<feature type="chain" id="PRO_5040213713" description="Peptidase S8/S53 domain-containing protein" evidence="8">
    <location>
        <begin position="18"/>
        <end position="1006"/>
    </location>
</feature>
<dbReference type="Pfam" id="PF26639">
    <property type="entry name" value="Het-6_barrel"/>
    <property type="match status" value="1"/>
</dbReference>
<dbReference type="InterPro" id="IPR052895">
    <property type="entry name" value="HetReg/Transcr_Mod"/>
</dbReference>
<evidence type="ECO:0000256" key="2">
    <source>
        <dbReference type="ARBA" id="ARBA00022670"/>
    </source>
</evidence>
<dbReference type="GO" id="GO:0006508">
    <property type="term" value="P:proteolysis"/>
    <property type="evidence" value="ECO:0007669"/>
    <property type="project" value="UniProtKB-KW"/>
</dbReference>
<dbReference type="Pfam" id="PF06985">
    <property type="entry name" value="HET"/>
    <property type="match status" value="1"/>
</dbReference>